<gene>
    <name evidence="2" type="ORF">H2200_009255</name>
</gene>
<comment type="caution">
    <text evidence="2">The sequence shown here is derived from an EMBL/GenBank/DDBJ whole genome shotgun (WGS) entry which is preliminary data.</text>
</comment>
<evidence type="ECO:0000313" key="3">
    <source>
        <dbReference type="Proteomes" id="UP001172673"/>
    </source>
</evidence>
<dbReference type="Proteomes" id="UP001172673">
    <property type="component" value="Unassembled WGS sequence"/>
</dbReference>
<organism evidence="2 3">
    <name type="scientific">Cladophialophora chaetospira</name>
    <dbReference type="NCBI Taxonomy" id="386627"/>
    <lineage>
        <taxon>Eukaryota</taxon>
        <taxon>Fungi</taxon>
        <taxon>Dikarya</taxon>
        <taxon>Ascomycota</taxon>
        <taxon>Pezizomycotina</taxon>
        <taxon>Eurotiomycetes</taxon>
        <taxon>Chaetothyriomycetidae</taxon>
        <taxon>Chaetothyriales</taxon>
        <taxon>Herpotrichiellaceae</taxon>
        <taxon>Cladophialophora</taxon>
    </lineage>
</organism>
<dbReference type="PANTHER" id="PTHR33112:SF16">
    <property type="entry name" value="HETEROKARYON INCOMPATIBILITY DOMAIN-CONTAINING PROTEIN"/>
    <property type="match status" value="1"/>
</dbReference>
<feature type="domain" description="Heterokaryon incompatibility" evidence="1">
    <location>
        <begin position="6"/>
        <end position="143"/>
    </location>
</feature>
<dbReference type="Pfam" id="PF06985">
    <property type="entry name" value="HET"/>
    <property type="match status" value="1"/>
</dbReference>
<accession>A0AA39CFF6</accession>
<dbReference type="EMBL" id="JAPDRK010000014">
    <property type="protein sequence ID" value="KAJ9606294.1"/>
    <property type="molecule type" value="Genomic_DNA"/>
</dbReference>
<evidence type="ECO:0000313" key="2">
    <source>
        <dbReference type="EMBL" id="KAJ9606294.1"/>
    </source>
</evidence>
<dbReference type="PANTHER" id="PTHR33112">
    <property type="entry name" value="DOMAIN PROTEIN, PUTATIVE-RELATED"/>
    <property type="match status" value="1"/>
</dbReference>
<name>A0AA39CFF6_9EURO</name>
<evidence type="ECO:0000259" key="1">
    <source>
        <dbReference type="Pfam" id="PF06985"/>
    </source>
</evidence>
<protein>
    <recommendedName>
        <fullName evidence="1">Heterokaryon incompatibility domain-containing protein</fullName>
    </recommendedName>
</protein>
<keyword evidence="3" id="KW-1185">Reference proteome</keyword>
<sequence>MTKKTLHDMKEGISFHALPRVFQDAVITTRRLGLRYLWIDALCIAQGDREDWEAESVKMDPTYSNASVTIIAAASDSVNHSFLDVSEFRKWRKGIEIKAPEGQEFRPKAFVRWTYTTLYGEGQITGIPDRVSKMDKRAWTLQEALLSRRVLIFERTRVVFACLEGRFCEDGDNPISFLAYWRNSPDYDWWRPVQTRDQLTPLEVDEIWRHVVYECSRRDLTNYDNRLPGIAGIASKLQSKLEPASKSRYLAGLWQHSFVKQLAWWTPADKEIGKERLAAPSWSWASVRSAAWPIGNEHGVFFETGLRGYSLDCDAESARGFGGARSGQADLEGPYLETNVTERKPRLKEYILNPQESALRPFERETHFHADFAWKVNPACSASDRDEPDSTIYGEELQTWLQESNVFLLRLASSQTPEWVQAWYLVLKRVKERDDLYQRIGLWNPCLWCLDEEALKSAQDQYEETQGAWPKRIFKVI</sequence>
<proteinExistence type="predicted"/>
<reference evidence="2" key="1">
    <citation type="submission" date="2022-10" db="EMBL/GenBank/DDBJ databases">
        <title>Culturing micro-colonial fungi from biological soil crusts in the Mojave desert and describing Neophaeococcomyces mojavensis, and introducing the new genera and species Taxawa tesnikishii.</title>
        <authorList>
            <person name="Kurbessoian T."/>
            <person name="Stajich J.E."/>
        </authorList>
    </citation>
    <scope>NUCLEOTIDE SEQUENCE</scope>
    <source>
        <strain evidence="2">TK_41</strain>
    </source>
</reference>
<dbReference type="InterPro" id="IPR010730">
    <property type="entry name" value="HET"/>
</dbReference>
<dbReference type="AlphaFoldDB" id="A0AA39CFF6"/>